<gene>
    <name evidence="1" type="ORF">CDAR_512981</name>
</gene>
<keyword evidence="2" id="KW-1185">Reference proteome</keyword>
<dbReference type="AlphaFoldDB" id="A0AAV4RYV3"/>
<name>A0AAV4RYV3_9ARAC</name>
<dbReference type="EMBL" id="BPLQ01006933">
    <property type="protein sequence ID" value="GIY26279.1"/>
    <property type="molecule type" value="Genomic_DNA"/>
</dbReference>
<proteinExistence type="predicted"/>
<reference evidence="1 2" key="1">
    <citation type="submission" date="2021-06" db="EMBL/GenBank/DDBJ databases">
        <title>Caerostris darwini draft genome.</title>
        <authorList>
            <person name="Kono N."/>
            <person name="Arakawa K."/>
        </authorList>
    </citation>
    <scope>NUCLEOTIDE SEQUENCE [LARGE SCALE GENOMIC DNA]</scope>
</reference>
<evidence type="ECO:0000313" key="2">
    <source>
        <dbReference type="Proteomes" id="UP001054837"/>
    </source>
</evidence>
<accession>A0AAV4RYV3</accession>
<dbReference type="Proteomes" id="UP001054837">
    <property type="component" value="Unassembled WGS sequence"/>
</dbReference>
<comment type="caution">
    <text evidence="1">The sequence shown here is derived from an EMBL/GenBank/DDBJ whole genome shotgun (WGS) entry which is preliminary data.</text>
</comment>
<sequence length="93" mass="10619">MIYRGQELLYVIDLSTIEPEVTKVHGTMFSSRQMPVVAGWLLTAIEVMGHVIGDLKKHWGLAISILLFNRLTQLDLKEDVYQRTSSTLYNPDL</sequence>
<organism evidence="1 2">
    <name type="scientific">Caerostris darwini</name>
    <dbReference type="NCBI Taxonomy" id="1538125"/>
    <lineage>
        <taxon>Eukaryota</taxon>
        <taxon>Metazoa</taxon>
        <taxon>Ecdysozoa</taxon>
        <taxon>Arthropoda</taxon>
        <taxon>Chelicerata</taxon>
        <taxon>Arachnida</taxon>
        <taxon>Araneae</taxon>
        <taxon>Araneomorphae</taxon>
        <taxon>Entelegynae</taxon>
        <taxon>Araneoidea</taxon>
        <taxon>Araneidae</taxon>
        <taxon>Caerostris</taxon>
    </lineage>
</organism>
<protein>
    <submittedName>
        <fullName evidence="1">Uncharacterized protein</fullName>
    </submittedName>
</protein>
<evidence type="ECO:0000313" key="1">
    <source>
        <dbReference type="EMBL" id="GIY26279.1"/>
    </source>
</evidence>